<evidence type="ECO:0000256" key="3">
    <source>
        <dbReference type="ARBA" id="ARBA00022553"/>
    </source>
</evidence>
<dbReference type="EMBL" id="FQXN01000001">
    <property type="protein sequence ID" value="SHH15197.1"/>
    <property type="molecule type" value="Genomic_DNA"/>
</dbReference>
<protein>
    <submittedName>
        <fullName evidence="12">Phosphomannomutase</fullName>
    </submittedName>
</protein>
<dbReference type="SUPFAM" id="SSF53738">
    <property type="entry name" value="Phosphoglucomutase, first 3 domains"/>
    <property type="match status" value="2"/>
</dbReference>
<feature type="domain" description="Alpha-D-phosphohexomutase C-terminal" evidence="8">
    <location>
        <begin position="379"/>
        <end position="450"/>
    </location>
</feature>
<dbReference type="PRINTS" id="PR00509">
    <property type="entry name" value="PGMPMM"/>
</dbReference>
<dbReference type="RefSeq" id="WP_073070798.1">
    <property type="nucleotide sequence ID" value="NZ_FQXN01000001.1"/>
</dbReference>
<dbReference type="GO" id="GO:0006166">
    <property type="term" value="P:purine ribonucleoside salvage"/>
    <property type="evidence" value="ECO:0007669"/>
    <property type="project" value="TreeGrafter"/>
</dbReference>
<evidence type="ECO:0000259" key="8">
    <source>
        <dbReference type="Pfam" id="PF00408"/>
    </source>
</evidence>
<evidence type="ECO:0000256" key="1">
    <source>
        <dbReference type="ARBA" id="ARBA00001946"/>
    </source>
</evidence>
<organism evidence="12 13">
    <name type="scientific">Thermosipho atlanticus DSM 15807</name>
    <dbReference type="NCBI Taxonomy" id="1123380"/>
    <lineage>
        <taxon>Bacteria</taxon>
        <taxon>Thermotogati</taxon>
        <taxon>Thermotogota</taxon>
        <taxon>Thermotogae</taxon>
        <taxon>Thermotogales</taxon>
        <taxon>Fervidobacteriaceae</taxon>
        <taxon>Thermosipho</taxon>
    </lineage>
</organism>
<evidence type="ECO:0000259" key="11">
    <source>
        <dbReference type="Pfam" id="PF02880"/>
    </source>
</evidence>
<dbReference type="GO" id="GO:0008973">
    <property type="term" value="F:phosphopentomutase activity"/>
    <property type="evidence" value="ECO:0007669"/>
    <property type="project" value="TreeGrafter"/>
</dbReference>
<dbReference type="InterPro" id="IPR005845">
    <property type="entry name" value="A-D-PHexomutase_a/b/a-II"/>
</dbReference>
<name>A0A1M5QM46_9BACT</name>
<gene>
    <name evidence="12" type="ORF">SAMN02745199_0026</name>
</gene>
<proteinExistence type="inferred from homology"/>
<dbReference type="Gene3D" id="3.30.310.50">
    <property type="entry name" value="Alpha-D-phosphohexomutase, C-terminal domain"/>
    <property type="match status" value="1"/>
</dbReference>
<dbReference type="Pfam" id="PF02879">
    <property type="entry name" value="PGM_PMM_II"/>
    <property type="match status" value="1"/>
</dbReference>
<dbReference type="STRING" id="1123380.SAMN02745199_0026"/>
<evidence type="ECO:0000256" key="7">
    <source>
        <dbReference type="RuleBase" id="RU004326"/>
    </source>
</evidence>
<comment type="cofactor">
    <cofactor evidence="1">
        <name>Mg(2+)</name>
        <dbReference type="ChEBI" id="CHEBI:18420"/>
    </cofactor>
</comment>
<accession>A0A1M5QM46</accession>
<dbReference type="InterPro" id="IPR005846">
    <property type="entry name" value="A-D-PHexomutase_a/b/a-III"/>
</dbReference>
<dbReference type="SUPFAM" id="SSF55957">
    <property type="entry name" value="Phosphoglucomutase, C-terminal domain"/>
    <property type="match status" value="1"/>
</dbReference>
<evidence type="ECO:0000256" key="5">
    <source>
        <dbReference type="ARBA" id="ARBA00022842"/>
    </source>
</evidence>
<dbReference type="InterPro" id="IPR016055">
    <property type="entry name" value="A-D-PHexomutase_a/b/a-I/II/III"/>
</dbReference>
<evidence type="ECO:0000256" key="6">
    <source>
        <dbReference type="ARBA" id="ARBA00023235"/>
    </source>
</evidence>
<keyword evidence="13" id="KW-1185">Reference proteome</keyword>
<keyword evidence="4 7" id="KW-0479">Metal-binding</keyword>
<evidence type="ECO:0000256" key="2">
    <source>
        <dbReference type="ARBA" id="ARBA00010231"/>
    </source>
</evidence>
<feature type="domain" description="Alpha-D-phosphohexomutase alpha/beta/alpha" evidence="10">
    <location>
        <begin position="156"/>
        <end position="252"/>
    </location>
</feature>
<dbReference type="Gene3D" id="3.40.120.10">
    <property type="entry name" value="Alpha-D-Glucose-1,6-Bisphosphate, subunit A, domain 3"/>
    <property type="match status" value="3"/>
</dbReference>
<dbReference type="InterPro" id="IPR016066">
    <property type="entry name" value="A-D-PHexomutase_CS"/>
</dbReference>
<dbReference type="InterPro" id="IPR005844">
    <property type="entry name" value="A-D-PHexomutase_a/b/a-I"/>
</dbReference>
<dbReference type="GO" id="GO:0005975">
    <property type="term" value="P:carbohydrate metabolic process"/>
    <property type="evidence" value="ECO:0007669"/>
    <property type="project" value="InterPro"/>
</dbReference>
<sequence length="477" mass="53511">MILFGTGGIRGIMKEGEFDEKTIMVATKGVSNYMKDNNLKSVVIAYDTRNNSRKFAELTAKVFAADQHKVLLFSEPVPTPVLSFAVRYLKADIGIVITASHNPPEYNGYKVYTSNGVQAIPQVTNILSKYVEHAWNLPIHLSDNFKLIDDKILNKFVEIVCETVNTDLTGLEIVYTPLHGTGAKPVIKVLEKLGAKVIKVEEQMEPNGNFPTVKSPNPEDDEALELLKLYMKKFKVSLGIATDPDCDRVGVIWKDTRLTGNQVGVILTNLLLEKAQHNSMVIKTIVTTDMVKPMCSEKNVKVYETPTGFKFIGDLIEKSKLSFLFGFEESCGYLTGNHARDKDGVIGSALVAVSAKNNDLIETLEELYAKYGYYYEKLLNFKFKDIKIAKELYEKIKNGTLPKSAKKIIDYSKGIDGILPNETLKIVFDEGKIYVRPSGTEPKLKAYVMTNSKIKEEAERNIEKLSNYFFSFIESMI</sequence>
<dbReference type="Pfam" id="PF02880">
    <property type="entry name" value="PGM_PMM_III"/>
    <property type="match status" value="1"/>
</dbReference>
<dbReference type="PROSITE" id="PS00710">
    <property type="entry name" value="PGM_PMM"/>
    <property type="match status" value="1"/>
</dbReference>
<dbReference type="GO" id="GO:0000287">
    <property type="term" value="F:magnesium ion binding"/>
    <property type="evidence" value="ECO:0007669"/>
    <property type="project" value="InterPro"/>
</dbReference>
<dbReference type="Pfam" id="PF02878">
    <property type="entry name" value="PGM_PMM_I"/>
    <property type="match status" value="1"/>
</dbReference>
<evidence type="ECO:0000256" key="4">
    <source>
        <dbReference type="ARBA" id="ARBA00022723"/>
    </source>
</evidence>
<reference evidence="13" key="1">
    <citation type="submission" date="2016-11" db="EMBL/GenBank/DDBJ databases">
        <authorList>
            <person name="Varghese N."/>
            <person name="Submissions S."/>
        </authorList>
    </citation>
    <scope>NUCLEOTIDE SEQUENCE [LARGE SCALE GENOMIC DNA]</scope>
    <source>
        <strain evidence="13">DSM 15807</strain>
    </source>
</reference>
<keyword evidence="6" id="KW-0413">Isomerase</keyword>
<dbReference type="CDD" id="cd05799">
    <property type="entry name" value="PGM2"/>
    <property type="match status" value="1"/>
</dbReference>
<dbReference type="Proteomes" id="UP000242592">
    <property type="component" value="Unassembled WGS sequence"/>
</dbReference>
<dbReference type="InterPro" id="IPR005843">
    <property type="entry name" value="A-D-PHexomutase_C"/>
</dbReference>
<dbReference type="InterPro" id="IPR036900">
    <property type="entry name" value="A-D-PHexomutase_C_sf"/>
</dbReference>
<dbReference type="PANTHER" id="PTHR45745:SF1">
    <property type="entry name" value="PHOSPHOGLUCOMUTASE 2B-RELATED"/>
    <property type="match status" value="1"/>
</dbReference>
<dbReference type="AlphaFoldDB" id="A0A1M5QM46"/>
<dbReference type="OrthoDB" id="9806956at2"/>
<evidence type="ECO:0000313" key="12">
    <source>
        <dbReference type="EMBL" id="SHH15197.1"/>
    </source>
</evidence>
<dbReference type="Pfam" id="PF00408">
    <property type="entry name" value="PGM_PMM_IV"/>
    <property type="match status" value="1"/>
</dbReference>
<keyword evidence="5 7" id="KW-0460">Magnesium</keyword>
<evidence type="ECO:0000259" key="9">
    <source>
        <dbReference type="Pfam" id="PF02878"/>
    </source>
</evidence>
<evidence type="ECO:0000313" key="13">
    <source>
        <dbReference type="Proteomes" id="UP000242592"/>
    </source>
</evidence>
<feature type="domain" description="Alpha-D-phosphohexomutase alpha/beta/alpha" evidence="11">
    <location>
        <begin position="260"/>
        <end position="371"/>
    </location>
</feature>
<evidence type="ECO:0000259" key="10">
    <source>
        <dbReference type="Pfam" id="PF02879"/>
    </source>
</evidence>
<feature type="domain" description="Alpha-D-phosphohexomutase alpha/beta/alpha" evidence="9">
    <location>
        <begin position="2"/>
        <end position="132"/>
    </location>
</feature>
<comment type="similarity">
    <text evidence="2 7">Belongs to the phosphohexose mutase family.</text>
</comment>
<dbReference type="InterPro" id="IPR005841">
    <property type="entry name" value="Alpha-D-phosphohexomutase_SF"/>
</dbReference>
<dbReference type="PANTHER" id="PTHR45745">
    <property type="entry name" value="PHOSPHOMANNOMUTASE 45A"/>
    <property type="match status" value="1"/>
</dbReference>
<keyword evidence="3" id="KW-0597">Phosphoprotein</keyword>